<dbReference type="Pfam" id="PF20177">
    <property type="entry name" value="DUF6542"/>
    <property type="match status" value="1"/>
</dbReference>
<reference evidence="4" key="1">
    <citation type="submission" date="2022-06" db="EMBL/GenBank/DDBJ databases">
        <title>Complete genome sequence of soil microorganisms Streptomyces sp. Qhu-M197 isolated from Alpine meadows habitats on the Tibetan Plateau.</title>
        <authorList>
            <person name="Zhang B."/>
            <person name="Xiang X."/>
            <person name="Fan J."/>
        </authorList>
    </citation>
    <scope>NUCLEOTIDE SEQUENCE</scope>
    <source>
        <strain evidence="4">Qhu-M197</strain>
    </source>
</reference>
<feature type="transmembrane region" description="Helical" evidence="2">
    <location>
        <begin position="110"/>
        <end position="131"/>
    </location>
</feature>
<dbReference type="InterPro" id="IPR046672">
    <property type="entry name" value="DUF6542"/>
</dbReference>
<feature type="compositionally biased region" description="Low complexity" evidence="1">
    <location>
        <begin position="42"/>
        <end position="79"/>
    </location>
</feature>
<evidence type="ECO:0000313" key="4">
    <source>
        <dbReference type="EMBL" id="USQ83283.1"/>
    </source>
</evidence>
<evidence type="ECO:0000259" key="3">
    <source>
        <dbReference type="Pfam" id="PF20177"/>
    </source>
</evidence>
<accession>A0ABY4Z3U6</accession>
<name>A0ABY4Z3U6_9ACTN</name>
<feature type="transmembrane region" description="Helical" evidence="2">
    <location>
        <begin position="136"/>
        <end position="155"/>
    </location>
</feature>
<keyword evidence="5" id="KW-1185">Reference proteome</keyword>
<evidence type="ECO:0000256" key="1">
    <source>
        <dbReference type="SAM" id="MobiDB-lite"/>
    </source>
</evidence>
<evidence type="ECO:0000313" key="5">
    <source>
        <dbReference type="Proteomes" id="UP001056374"/>
    </source>
</evidence>
<keyword evidence="2" id="KW-0472">Membrane</keyword>
<keyword evidence="2" id="KW-1133">Transmembrane helix</keyword>
<feature type="region of interest" description="Disordered" evidence="1">
    <location>
        <begin position="1"/>
        <end position="83"/>
    </location>
</feature>
<gene>
    <name evidence="4" type="ORF">NFX46_05475</name>
</gene>
<dbReference type="RefSeq" id="WP_252546129.1">
    <property type="nucleotide sequence ID" value="NZ_CP099468.1"/>
</dbReference>
<feature type="transmembrane region" description="Helical" evidence="2">
    <location>
        <begin position="85"/>
        <end position="104"/>
    </location>
</feature>
<evidence type="ECO:0000256" key="2">
    <source>
        <dbReference type="SAM" id="Phobius"/>
    </source>
</evidence>
<proteinExistence type="predicted"/>
<keyword evidence="2" id="KW-0812">Transmembrane</keyword>
<organism evidence="4 5">
    <name type="scientific">Streptomyces phaeoluteigriseus</name>
    <dbReference type="NCBI Taxonomy" id="114686"/>
    <lineage>
        <taxon>Bacteria</taxon>
        <taxon>Bacillati</taxon>
        <taxon>Actinomycetota</taxon>
        <taxon>Actinomycetes</taxon>
        <taxon>Kitasatosporales</taxon>
        <taxon>Streptomycetaceae</taxon>
        <taxon>Streptomyces</taxon>
        <taxon>Streptomyces aurantiacus group</taxon>
    </lineage>
</organism>
<feature type="compositionally biased region" description="Basic and acidic residues" evidence="1">
    <location>
        <begin position="24"/>
        <end position="41"/>
    </location>
</feature>
<dbReference type="Proteomes" id="UP001056374">
    <property type="component" value="Chromosome"/>
</dbReference>
<dbReference type="EMBL" id="CP099468">
    <property type="protein sequence ID" value="USQ83283.1"/>
    <property type="molecule type" value="Genomic_DNA"/>
</dbReference>
<feature type="domain" description="DUF6542" evidence="3">
    <location>
        <begin position="84"/>
        <end position="196"/>
    </location>
</feature>
<feature type="transmembrane region" description="Helical" evidence="2">
    <location>
        <begin position="167"/>
        <end position="192"/>
    </location>
</feature>
<sequence>MEHHRTRRGTVPLPPQTGRGGSGDARRGNDSVRAGRAEPPRGSRSGSGSGTPPLAGGAPRLPKPARSPASAAPPATSRRMPNPRLTGLGTGLFSVLVMVTLGWLDRLLLGASQTAYGVLFVPVCVLCGLWVRRADLVAAPVVMPIAFALGILPLAKDGGGPGARLVALATALATQVGWLYGGTLLAALTVLVRRVVLVARRRRATARR</sequence>
<protein>
    <recommendedName>
        <fullName evidence="3">DUF6542 domain-containing protein</fullName>
    </recommendedName>
</protein>